<sequence length="196" mass="22670">MTKRSADDFASLPKSVSLTDQLRRLLSQLMTLSSYIITGGFVQAHSAPTISAPDKFCFGDDFSLWVADAKSMWIYARALVLQDDILDEEITDDTFSQLRFTLTTSKNPMLLQFQFQTRVQNPDVAFDVYVRTLRRLVNHAFFELPRETREEKVLHQLHVGVRNAGLIRKLHRYRPLTVHQVIDTAQEEEQLEDVIR</sequence>
<proteinExistence type="predicted"/>
<evidence type="ECO:0000313" key="3">
    <source>
        <dbReference type="WBParaSite" id="ECPE_0001684201-mRNA-1"/>
    </source>
</evidence>
<evidence type="ECO:0000313" key="1">
    <source>
        <dbReference type="EMBL" id="VDP94071.1"/>
    </source>
</evidence>
<organism evidence="3">
    <name type="scientific">Echinostoma caproni</name>
    <dbReference type="NCBI Taxonomy" id="27848"/>
    <lineage>
        <taxon>Eukaryota</taxon>
        <taxon>Metazoa</taxon>
        <taxon>Spiralia</taxon>
        <taxon>Lophotrochozoa</taxon>
        <taxon>Platyhelminthes</taxon>
        <taxon>Trematoda</taxon>
        <taxon>Digenea</taxon>
        <taxon>Plagiorchiida</taxon>
        <taxon>Echinostomata</taxon>
        <taxon>Echinostomatoidea</taxon>
        <taxon>Echinostomatidae</taxon>
        <taxon>Echinostoma</taxon>
    </lineage>
</organism>
<reference evidence="3" key="1">
    <citation type="submission" date="2016-06" db="UniProtKB">
        <authorList>
            <consortium name="WormBaseParasite"/>
        </authorList>
    </citation>
    <scope>IDENTIFICATION</scope>
</reference>
<reference evidence="1 2" key="2">
    <citation type="submission" date="2018-11" db="EMBL/GenBank/DDBJ databases">
        <authorList>
            <consortium name="Pathogen Informatics"/>
        </authorList>
    </citation>
    <scope>NUCLEOTIDE SEQUENCE [LARGE SCALE GENOMIC DNA]</scope>
    <source>
        <strain evidence="1 2">Egypt</strain>
    </source>
</reference>
<accession>A0A183BC64</accession>
<protein>
    <submittedName>
        <fullName evidence="1 3">Uncharacterized protein</fullName>
    </submittedName>
</protein>
<dbReference type="AlphaFoldDB" id="A0A183BC64"/>
<dbReference type="EMBL" id="UZAN01065962">
    <property type="protein sequence ID" value="VDP94071.1"/>
    <property type="molecule type" value="Genomic_DNA"/>
</dbReference>
<gene>
    <name evidence="1" type="ORF">ECPE_LOCUS16799</name>
</gene>
<dbReference type="Proteomes" id="UP000272942">
    <property type="component" value="Unassembled WGS sequence"/>
</dbReference>
<dbReference type="WBParaSite" id="ECPE_0001684201-mRNA-1">
    <property type="protein sequence ID" value="ECPE_0001684201-mRNA-1"/>
    <property type="gene ID" value="ECPE_0001684201"/>
</dbReference>
<name>A0A183BC64_9TREM</name>
<keyword evidence="2" id="KW-1185">Reference proteome</keyword>
<evidence type="ECO:0000313" key="2">
    <source>
        <dbReference type="Proteomes" id="UP000272942"/>
    </source>
</evidence>